<evidence type="ECO:0000313" key="2">
    <source>
        <dbReference type="EMBL" id="SFV64662.1"/>
    </source>
</evidence>
<dbReference type="PANTHER" id="PTHR34301">
    <property type="entry name" value="DNA-BINDING PROTEIN-RELATED"/>
    <property type="match status" value="1"/>
</dbReference>
<dbReference type="EMBL" id="FPHE01000135">
    <property type="protein sequence ID" value="SFV64662.1"/>
    <property type="molecule type" value="Genomic_DNA"/>
</dbReference>
<keyword evidence="1" id="KW-1133">Transmembrane helix</keyword>
<name>A0A1W1CG17_9ZZZZ</name>
<dbReference type="InterPro" id="IPR027417">
    <property type="entry name" value="P-loop_NTPase"/>
</dbReference>
<protein>
    <submittedName>
        <fullName evidence="2">Uncharacterized protein</fullName>
    </submittedName>
</protein>
<reference evidence="2" key="1">
    <citation type="submission" date="2016-10" db="EMBL/GenBank/DDBJ databases">
        <authorList>
            <person name="de Groot N.N."/>
        </authorList>
    </citation>
    <scope>NUCLEOTIDE SEQUENCE</scope>
</reference>
<organism evidence="2">
    <name type="scientific">hydrothermal vent metagenome</name>
    <dbReference type="NCBI Taxonomy" id="652676"/>
    <lineage>
        <taxon>unclassified sequences</taxon>
        <taxon>metagenomes</taxon>
        <taxon>ecological metagenomes</taxon>
    </lineage>
</organism>
<accession>A0A1W1CG17</accession>
<gene>
    <name evidence="2" type="ORF">MNB_SV-12-107</name>
</gene>
<sequence length="704" mass="80206">MTLNFNCSLPRENPKPIKNHKINLVFETATKSKFTLPILVSIRYADINVTKAEVSEDGKNLNIEVKNIGNETLVKSDVNLSSPFQADIQTLTNLEPNATRTLSFVIGDNNITKPLALNIYIPNEESKNAVPLYEWHLGEGVTIDLNRMPWYIFALWVVVGILTLLVLILYFKRYRHPLVLELSTTPSNLLALPYNQIAEAQKRLSKVNRLENTLAKAGVSQKILQSAIDFESNNEKDKIDMIAKRVGAVVDEKENYFELNLPQNFPLSIESLTVKFLNSENVIDVKDEIQNSGILEGKIILLLAEVDMMQSLYTELTSNKTNMWVTLLPNDLTRVLLSSNPKEVLAKVVSSQIALTQISPYQIGGGVNREAIFFGREKIISHILNKGVSNYIIIGGRQVGKSSLLKAIERRYKEIDGVECYYVSASNENLIEDIKLELDQEQLSDKAFAKFINTSSKRYLFLIDEADDFVKYEKEHNYSGLKFMRSLSEKNNASFILAGFWETYRYTFFDYQSPIKNFASIFELEELEYEACIGLATKPMKSLGLGYESQESVEWMIARLGQRANLIQIVCDYLVENIGTSKKIITKEDIAKALKNEKLLKFFNDWNEMSTDSKEQWIDRVVLYGTIAKGRFDDGDLQELIKRYGLEINSNELDKSLVRLRLGYIIRKEDDGGYVYRVPLFVDSLLSYDVEGRFGREVKATPSK</sequence>
<dbReference type="Gene3D" id="3.40.50.300">
    <property type="entry name" value="P-loop containing nucleotide triphosphate hydrolases"/>
    <property type="match status" value="1"/>
</dbReference>
<feature type="transmembrane region" description="Helical" evidence="1">
    <location>
        <begin position="150"/>
        <end position="171"/>
    </location>
</feature>
<keyword evidence="1" id="KW-0812">Transmembrane</keyword>
<keyword evidence="1" id="KW-0472">Membrane</keyword>
<dbReference type="SUPFAM" id="SSF52540">
    <property type="entry name" value="P-loop containing nucleoside triphosphate hydrolases"/>
    <property type="match status" value="1"/>
</dbReference>
<dbReference type="PANTHER" id="PTHR34301:SF8">
    <property type="entry name" value="ATPASE DOMAIN-CONTAINING PROTEIN"/>
    <property type="match status" value="1"/>
</dbReference>
<dbReference type="AlphaFoldDB" id="A0A1W1CG17"/>
<proteinExistence type="predicted"/>
<evidence type="ECO:0000256" key="1">
    <source>
        <dbReference type="SAM" id="Phobius"/>
    </source>
</evidence>